<sequence>MPRMIATMLLNENRPPSALEVYFARCFGFSLLTLGVLTIMLTGSIPLTPMMAEPVTSEESDPKAPYAVPTLTVTSIYHAISAFYAYTWWLSSSQTTFAIGMVVSSVIASVGLWCVLFASSDGRISRRTGADKRTAGFPFKNSEADKKHSKRL</sequence>
<evidence type="ECO:0000256" key="1">
    <source>
        <dbReference type="SAM" id="Phobius"/>
    </source>
</evidence>
<keyword evidence="1" id="KW-0812">Transmembrane</keyword>
<dbReference type="PANTHER" id="PTHR39605">
    <property type="entry name" value="MAJOR FACILITATOR SUPERFAMILY (MFS) PROFILE DOMAIN-CONTAINING PROTEIN"/>
    <property type="match status" value="1"/>
</dbReference>
<dbReference type="AlphaFoldDB" id="A0A1L9SQ80"/>
<dbReference type="EMBL" id="KV878338">
    <property type="protein sequence ID" value="OJJ49409.1"/>
    <property type="molecule type" value="Genomic_DNA"/>
</dbReference>
<reference evidence="3" key="1">
    <citation type="journal article" date="2017" name="Genome Biol.">
        <title>Comparative genomics reveals high biological diversity and specific adaptations in the industrially and medically important fungal genus Aspergillus.</title>
        <authorList>
            <person name="de Vries R.P."/>
            <person name="Riley R."/>
            <person name="Wiebenga A."/>
            <person name="Aguilar-Osorio G."/>
            <person name="Amillis S."/>
            <person name="Uchima C.A."/>
            <person name="Anderluh G."/>
            <person name="Asadollahi M."/>
            <person name="Askin M."/>
            <person name="Barry K."/>
            <person name="Battaglia E."/>
            <person name="Bayram O."/>
            <person name="Benocci T."/>
            <person name="Braus-Stromeyer S.A."/>
            <person name="Caldana C."/>
            <person name="Canovas D."/>
            <person name="Cerqueira G.C."/>
            <person name="Chen F."/>
            <person name="Chen W."/>
            <person name="Choi C."/>
            <person name="Clum A."/>
            <person name="Dos Santos R.A."/>
            <person name="Damasio A.R."/>
            <person name="Diallinas G."/>
            <person name="Emri T."/>
            <person name="Fekete E."/>
            <person name="Flipphi M."/>
            <person name="Freyberg S."/>
            <person name="Gallo A."/>
            <person name="Gournas C."/>
            <person name="Habgood R."/>
            <person name="Hainaut M."/>
            <person name="Harispe M.L."/>
            <person name="Henrissat B."/>
            <person name="Hilden K.S."/>
            <person name="Hope R."/>
            <person name="Hossain A."/>
            <person name="Karabika E."/>
            <person name="Karaffa L."/>
            <person name="Karanyi Z."/>
            <person name="Krasevec N."/>
            <person name="Kuo A."/>
            <person name="Kusch H."/>
            <person name="LaButti K."/>
            <person name="Lagendijk E.L."/>
            <person name="Lapidus A."/>
            <person name="Levasseur A."/>
            <person name="Lindquist E."/>
            <person name="Lipzen A."/>
            <person name="Logrieco A.F."/>
            <person name="MacCabe A."/>
            <person name="Maekelae M.R."/>
            <person name="Malavazi I."/>
            <person name="Melin P."/>
            <person name="Meyer V."/>
            <person name="Mielnichuk N."/>
            <person name="Miskei M."/>
            <person name="Molnar A.P."/>
            <person name="Mule G."/>
            <person name="Ngan C.Y."/>
            <person name="Orejas M."/>
            <person name="Orosz E."/>
            <person name="Ouedraogo J.P."/>
            <person name="Overkamp K.M."/>
            <person name="Park H.-S."/>
            <person name="Perrone G."/>
            <person name="Piumi F."/>
            <person name="Punt P.J."/>
            <person name="Ram A.F."/>
            <person name="Ramon A."/>
            <person name="Rauscher S."/>
            <person name="Record E."/>
            <person name="Riano-Pachon D.M."/>
            <person name="Robert V."/>
            <person name="Roehrig J."/>
            <person name="Ruller R."/>
            <person name="Salamov A."/>
            <person name="Salih N.S."/>
            <person name="Samson R.A."/>
            <person name="Sandor E."/>
            <person name="Sanguinetti M."/>
            <person name="Schuetze T."/>
            <person name="Sepcic K."/>
            <person name="Shelest E."/>
            <person name="Sherlock G."/>
            <person name="Sophianopoulou V."/>
            <person name="Squina F.M."/>
            <person name="Sun H."/>
            <person name="Susca A."/>
            <person name="Todd R.B."/>
            <person name="Tsang A."/>
            <person name="Unkles S.E."/>
            <person name="van de Wiele N."/>
            <person name="van Rossen-Uffink D."/>
            <person name="Oliveira J.V."/>
            <person name="Vesth T.C."/>
            <person name="Visser J."/>
            <person name="Yu J.-H."/>
            <person name="Zhou M."/>
            <person name="Andersen M.R."/>
            <person name="Archer D.B."/>
            <person name="Baker S.E."/>
            <person name="Benoit I."/>
            <person name="Brakhage A.A."/>
            <person name="Braus G.H."/>
            <person name="Fischer R."/>
            <person name="Frisvad J.C."/>
            <person name="Goldman G.H."/>
            <person name="Houbraken J."/>
            <person name="Oakley B."/>
            <person name="Pocsi I."/>
            <person name="Scazzocchio C."/>
            <person name="Seiboth B."/>
            <person name="vanKuyk P.A."/>
            <person name="Wortman J."/>
            <person name="Dyer P.S."/>
            <person name="Grigoriev I.V."/>
        </authorList>
    </citation>
    <scope>NUCLEOTIDE SEQUENCE [LARGE SCALE GENOMIC DNA]</scope>
    <source>
        <strain evidence="3">CBS 506.65</strain>
    </source>
</reference>
<dbReference type="STRING" id="1073090.A0A1L9SQ80"/>
<gene>
    <name evidence="2" type="ORF">ASPZODRAFT_129864</name>
</gene>
<dbReference type="PANTHER" id="PTHR39605:SF1">
    <property type="entry name" value="MAJOR FACILITATOR SUPERFAMILY (MFS) PROFILE DOMAIN-CONTAINING PROTEIN"/>
    <property type="match status" value="1"/>
</dbReference>
<proteinExistence type="predicted"/>
<keyword evidence="1" id="KW-1133">Transmembrane helix</keyword>
<dbReference type="GeneID" id="34608839"/>
<keyword evidence="1" id="KW-0472">Membrane</keyword>
<keyword evidence="3" id="KW-1185">Reference proteome</keyword>
<evidence type="ECO:0000313" key="3">
    <source>
        <dbReference type="Proteomes" id="UP000184188"/>
    </source>
</evidence>
<feature type="transmembrane region" description="Helical" evidence="1">
    <location>
        <begin position="95"/>
        <end position="118"/>
    </location>
</feature>
<name>A0A1L9SQ80_9EURO</name>
<dbReference type="OrthoDB" id="2550114at2759"/>
<dbReference type="Proteomes" id="UP000184188">
    <property type="component" value="Unassembled WGS sequence"/>
</dbReference>
<dbReference type="RefSeq" id="XP_022583919.1">
    <property type="nucleotide sequence ID" value="XM_022722374.1"/>
</dbReference>
<feature type="transmembrane region" description="Helical" evidence="1">
    <location>
        <begin position="22"/>
        <end position="45"/>
    </location>
</feature>
<accession>A0A1L9SQ80</accession>
<organism evidence="2 3">
    <name type="scientific">Penicilliopsis zonata CBS 506.65</name>
    <dbReference type="NCBI Taxonomy" id="1073090"/>
    <lineage>
        <taxon>Eukaryota</taxon>
        <taxon>Fungi</taxon>
        <taxon>Dikarya</taxon>
        <taxon>Ascomycota</taxon>
        <taxon>Pezizomycotina</taxon>
        <taxon>Eurotiomycetes</taxon>
        <taxon>Eurotiomycetidae</taxon>
        <taxon>Eurotiales</taxon>
        <taxon>Aspergillaceae</taxon>
        <taxon>Penicilliopsis</taxon>
    </lineage>
</organism>
<evidence type="ECO:0000313" key="2">
    <source>
        <dbReference type="EMBL" id="OJJ49409.1"/>
    </source>
</evidence>
<protein>
    <submittedName>
        <fullName evidence="2">Uncharacterized protein</fullName>
    </submittedName>
</protein>
<dbReference type="VEuPathDB" id="FungiDB:ASPZODRAFT_129864"/>